<gene>
    <name evidence="2" type="ORF">EYF80_028555</name>
</gene>
<dbReference type="Proteomes" id="UP000314294">
    <property type="component" value="Unassembled WGS sequence"/>
</dbReference>
<name>A0A4Z2H6X7_9TELE</name>
<accession>A0A4Z2H6X7</accession>
<protein>
    <submittedName>
        <fullName evidence="2">Uncharacterized protein</fullName>
    </submittedName>
</protein>
<reference evidence="2 3" key="1">
    <citation type="submission" date="2019-03" db="EMBL/GenBank/DDBJ databases">
        <title>First draft genome of Liparis tanakae, snailfish: a comprehensive survey of snailfish specific genes.</title>
        <authorList>
            <person name="Kim W."/>
            <person name="Song I."/>
            <person name="Jeong J.-H."/>
            <person name="Kim D."/>
            <person name="Kim S."/>
            <person name="Ryu S."/>
            <person name="Song J.Y."/>
            <person name="Lee S.K."/>
        </authorList>
    </citation>
    <scope>NUCLEOTIDE SEQUENCE [LARGE SCALE GENOMIC DNA]</scope>
    <source>
        <tissue evidence="2">Muscle</tissue>
    </source>
</reference>
<sequence length="139" mass="14938">MKHDEGKQVHKARCPRGGCESGPRLPPGAPGRRADTERQSAGCSPRREAAALKASSQVGFSKPREDKGQTPSGPFIHQDVRVKQSSSSRAQRSEPELETSPQRPANLPPRPLPRSRALHTSADAEVSFQGAGRDEALAL</sequence>
<comment type="caution">
    <text evidence="2">The sequence shown here is derived from an EMBL/GenBank/DDBJ whole genome shotgun (WGS) entry which is preliminary data.</text>
</comment>
<keyword evidence="3" id="KW-1185">Reference proteome</keyword>
<organism evidence="2 3">
    <name type="scientific">Liparis tanakae</name>
    <name type="common">Tanaka's snailfish</name>
    <dbReference type="NCBI Taxonomy" id="230148"/>
    <lineage>
        <taxon>Eukaryota</taxon>
        <taxon>Metazoa</taxon>
        <taxon>Chordata</taxon>
        <taxon>Craniata</taxon>
        <taxon>Vertebrata</taxon>
        <taxon>Euteleostomi</taxon>
        <taxon>Actinopterygii</taxon>
        <taxon>Neopterygii</taxon>
        <taxon>Teleostei</taxon>
        <taxon>Neoteleostei</taxon>
        <taxon>Acanthomorphata</taxon>
        <taxon>Eupercaria</taxon>
        <taxon>Perciformes</taxon>
        <taxon>Cottioidei</taxon>
        <taxon>Cottales</taxon>
        <taxon>Liparidae</taxon>
        <taxon>Liparis</taxon>
    </lineage>
</organism>
<evidence type="ECO:0000313" key="3">
    <source>
        <dbReference type="Proteomes" id="UP000314294"/>
    </source>
</evidence>
<evidence type="ECO:0000313" key="2">
    <source>
        <dbReference type="EMBL" id="TNN61260.1"/>
    </source>
</evidence>
<evidence type="ECO:0000256" key="1">
    <source>
        <dbReference type="SAM" id="MobiDB-lite"/>
    </source>
</evidence>
<proteinExistence type="predicted"/>
<feature type="region of interest" description="Disordered" evidence="1">
    <location>
        <begin position="1"/>
        <end position="139"/>
    </location>
</feature>
<dbReference type="EMBL" id="SRLO01000319">
    <property type="protein sequence ID" value="TNN61260.1"/>
    <property type="molecule type" value="Genomic_DNA"/>
</dbReference>
<dbReference type="AlphaFoldDB" id="A0A4Z2H6X7"/>